<organism evidence="1 2">
    <name type="scientific">Actinidia rufa</name>
    <dbReference type="NCBI Taxonomy" id="165716"/>
    <lineage>
        <taxon>Eukaryota</taxon>
        <taxon>Viridiplantae</taxon>
        <taxon>Streptophyta</taxon>
        <taxon>Embryophyta</taxon>
        <taxon>Tracheophyta</taxon>
        <taxon>Spermatophyta</taxon>
        <taxon>Magnoliopsida</taxon>
        <taxon>eudicotyledons</taxon>
        <taxon>Gunneridae</taxon>
        <taxon>Pentapetalae</taxon>
        <taxon>asterids</taxon>
        <taxon>Ericales</taxon>
        <taxon>Actinidiaceae</taxon>
        <taxon>Actinidia</taxon>
    </lineage>
</organism>
<protein>
    <submittedName>
        <fullName evidence="1">Uncharacterized protein</fullName>
    </submittedName>
</protein>
<keyword evidence="2" id="KW-1185">Reference proteome</keyword>
<comment type="caution">
    <text evidence="1">The sequence shown here is derived from an EMBL/GenBank/DDBJ whole genome shotgun (WGS) entry which is preliminary data.</text>
</comment>
<sequence length="48" mass="5154">MRGVVVMMWGKDWGLAARAREGGVEKDCGWWWSGGDGGGIGCHQCGEN</sequence>
<reference evidence="1 2" key="1">
    <citation type="submission" date="2019-07" db="EMBL/GenBank/DDBJ databases">
        <title>De Novo Assembly of kiwifruit Actinidia rufa.</title>
        <authorList>
            <person name="Sugita-Konishi S."/>
            <person name="Sato K."/>
            <person name="Mori E."/>
            <person name="Abe Y."/>
            <person name="Kisaki G."/>
            <person name="Hamano K."/>
            <person name="Suezawa K."/>
            <person name="Otani M."/>
            <person name="Fukuda T."/>
            <person name="Manabe T."/>
            <person name="Gomi K."/>
            <person name="Tabuchi M."/>
            <person name="Akimitsu K."/>
            <person name="Kataoka I."/>
        </authorList>
    </citation>
    <scope>NUCLEOTIDE SEQUENCE [LARGE SCALE GENOMIC DNA]</scope>
    <source>
        <strain evidence="2">cv. Fuchu</strain>
    </source>
</reference>
<dbReference type="EMBL" id="BJWL01000001">
    <property type="protein sequence ID" value="GFY81657.1"/>
    <property type="molecule type" value="Genomic_DNA"/>
</dbReference>
<dbReference type="Proteomes" id="UP000585474">
    <property type="component" value="Unassembled WGS sequence"/>
</dbReference>
<evidence type="ECO:0000313" key="2">
    <source>
        <dbReference type="Proteomes" id="UP000585474"/>
    </source>
</evidence>
<proteinExistence type="predicted"/>
<accession>A0A7J0E7M3</accession>
<gene>
    <name evidence="1" type="ORF">Acr_01g0014650</name>
</gene>
<evidence type="ECO:0000313" key="1">
    <source>
        <dbReference type="EMBL" id="GFY81657.1"/>
    </source>
</evidence>
<dbReference type="AlphaFoldDB" id="A0A7J0E7M3"/>
<name>A0A7J0E7M3_9ERIC</name>